<evidence type="ECO:0000313" key="3">
    <source>
        <dbReference type="Proteomes" id="UP001164743"/>
    </source>
</evidence>
<evidence type="ECO:0000313" key="2">
    <source>
        <dbReference type="EMBL" id="WAQ81293.1"/>
    </source>
</evidence>
<feature type="region of interest" description="Disordered" evidence="1">
    <location>
        <begin position="68"/>
        <end position="93"/>
    </location>
</feature>
<dbReference type="GeneID" id="77806576"/>
<dbReference type="EMBL" id="CP110421">
    <property type="protein sequence ID" value="WAQ81293.1"/>
    <property type="molecule type" value="Genomic_DNA"/>
</dbReference>
<dbReference type="Proteomes" id="UP001164743">
    <property type="component" value="Chromosome 1A"/>
</dbReference>
<gene>
    <name evidence="2" type="ORF">PtA15_1A633</name>
</gene>
<proteinExistence type="predicted"/>
<organism evidence="2 3">
    <name type="scientific">Puccinia triticina</name>
    <dbReference type="NCBI Taxonomy" id="208348"/>
    <lineage>
        <taxon>Eukaryota</taxon>
        <taxon>Fungi</taxon>
        <taxon>Dikarya</taxon>
        <taxon>Basidiomycota</taxon>
        <taxon>Pucciniomycotina</taxon>
        <taxon>Pucciniomycetes</taxon>
        <taxon>Pucciniales</taxon>
        <taxon>Pucciniaceae</taxon>
        <taxon>Puccinia</taxon>
    </lineage>
</organism>
<name>A0ABY7C7Z5_9BASI</name>
<evidence type="ECO:0008006" key="4">
    <source>
        <dbReference type="Google" id="ProtNLM"/>
    </source>
</evidence>
<protein>
    <recommendedName>
        <fullName evidence="4">Pentatricopeptide repeat domain-containing protein</fullName>
    </recommendedName>
</protein>
<dbReference type="RefSeq" id="XP_053016848.1">
    <property type="nucleotide sequence ID" value="XM_053165681.1"/>
</dbReference>
<accession>A0ABY7C7Z5</accession>
<feature type="compositionally biased region" description="Polar residues" evidence="1">
    <location>
        <begin position="586"/>
        <end position="601"/>
    </location>
</feature>
<sequence length="881" mass="99495">MSIDRKMTAGTTQQLRLNLSFPLQSLKQPKTLHIRKTCLPDRGAHCQPTRSLASRNYSVAGIYPSTPSLSLERDSAADGRLANQSEPRCSEESDLAHDKVENWNSRAHAHLPFRPDFTLFEPLEPADDPSQANANDHTVLHLKSRVDTSLAERLVYLIRDDPDAAEQLRTEIIKSGINLSSNLKITSHCFDLLFQAQDIASYLEWLPLVASSHLQQTSSLDIRPPISISEVHLNYILKSSPNELSSILKFLEILVAKECYSRHIAFTVIRHLVRTQTPATTISATEKICSIIKSSDELIKSSYDFLVVQLANQGHLSEALEILYTPHQQSDSREGSGSTNAYPLTYQALADQMVSRIKDKSHQTSQNWSGELDRLISRWREVHKPSLNAWLAKKSQTHNSLNLQPLTKQISKKYVKVFQNAIGVKPEICHQISLEKLDHFTSYFRSLFDQNNHPKFVKAAQLANEIHQFLPLRNSFQDILETLQPHQVAQHEGTEEQILKSFVLNPPVRLGDKPGQPKISAALLCPKFAFEARSDIVFLWAHSWMIFYHRSGQPRRAIQIFLDYFIPVGCDVKLLDQIRWGPNGDGSPSRTRSNEFRSSTDPTRHQTYHKLIHPTVGVLTVLYDSLLSICPPKLIPIVFHSFLTQHFHQPSAPSSATHPKLNKRLEPNLGSFRPFVRACLKAKDVDGALNVLESMHTHLGQLADVKTGRIQDEGGWIDLLEWCAIHSAGPKPKAFDPSYQWGDQRKRKINGWDGKMKEELVYAVLQKFFFLKAHSMPQPPVHSDPPRRVFLEQSPSGRALSHPNPSNIRHSIQGSRIFTGKKNALIQSKLTFLDHSSPASSTLISAQFPSLKLISKLKFAFFLAKNSNGSKMTNQLLLAYK</sequence>
<feature type="region of interest" description="Disordered" evidence="1">
    <location>
        <begin position="583"/>
        <end position="605"/>
    </location>
</feature>
<reference evidence="2" key="1">
    <citation type="submission" date="2022-10" db="EMBL/GenBank/DDBJ databases">
        <title>Puccinia triticina Genome sequencing and assembly.</title>
        <authorList>
            <person name="Li C."/>
        </authorList>
    </citation>
    <scope>NUCLEOTIDE SEQUENCE</scope>
    <source>
        <strain evidence="2">Pt15</strain>
    </source>
</reference>
<keyword evidence="3" id="KW-1185">Reference proteome</keyword>
<evidence type="ECO:0000256" key="1">
    <source>
        <dbReference type="SAM" id="MobiDB-lite"/>
    </source>
</evidence>